<dbReference type="STRING" id="1302659.I858_012975"/>
<protein>
    <recommendedName>
        <fullName evidence="4">NgoFVII family restriction endonuclease</fullName>
    </recommendedName>
</protein>
<dbReference type="InterPro" id="IPR010273">
    <property type="entry name" value="DUF881"/>
</dbReference>
<evidence type="ECO:0008006" key="4">
    <source>
        <dbReference type="Google" id="ProtNLM"/>
    </source>
</evidence>
<dbReference type="Pfam" id="PF05949">
    <property type="entry name" value="DUF881"/>
    <property type="match status" value="1"/>
</dbReference>
<evidence type="ECO:0000313" key="3">
    <source>
        <dbReference type="Proteomes" id="UP000053354"/>
    </source>
</evidence>
<dbReference type="Gene3D" id="3.30.70.1880">
    <property type="entry name" value="Protein of unknown function DUF881"/>
    <property type="match status" value="1"/>
</dbReference>
<accession>A0A1B1S433</accession>
<evidence type="ECO:0000313" key="2">
    <source>
        <dbReference type="EMBL" id="ANU27899.1"/>
    </source>
</evidence>
<dbReference type="PANTHER" id="PTHR37313:SF2">
    <property type="entry name" value="UPF0749 PROTEIN YLXX"/>
    <property type="match status" value="1"/>
</dbReference>
<organism evidence="2 3">
    <name type="scientific">Planococcus versutus</name>
    <dbReference type="NCBI Taxonomy" id="1302659"/>
    <lineage>
        <taxon>Bacteria</taxon>
        <taxon>Bacillati</taxon>
        <taxon>Bacillota</taxon>
        <taxon>Bacilli</taxon>
        <taxon>Bacillales</taxon>
        <taxon>Caryophanaceae</taxon>
        <taxon>Planococcus</taxon>
    </lineage>
</organism>
<sequence length="238" mass="26608">MKKKILTRFTAILFLIGLMAGIQYNTINEPNTRDTRDVWEVRQELSRETKLHSQLLSEIDSLDNTLDKYEAASDASPEQALRETAGELRMLAGLIETTGPGIEVLIEPSMEAVALGLDIKGISPDLLIRLVNEINRFNALHISIDGKRIVNTTAIRDINGQTTVNTKSVETPPFSIKIISNTMEDSEKLYNHLLASRILDDFYIDNMTLTVSTPKPDLVIEAYDGAIDTKYLQATEEE</sequence>
<dbReference type="Proteomes" id="UP000053354">
    <property type="component" value="Chromosome"/>
</dbReference>
<comment type="similarity">
    <text evidence="1">Belongs to the UPF0749 family.</text>
</comment>
<dbReference type="AlphaFoldDB" id="A0A1B1S433"/>
<keyword evidence="3" id="KW-1185">Reference proteome</keyword>
<evidence type="ECO:0000256" key="1">
    <source>
        <dbReference type="ARBA" id="ARBA00009108"/>
    </source>
</evidence>
<reference evidence="2" key="1">
    <citation type="submission" date="2016-10" db="EMBL/GenBank/DDBJ databases">
        <authorList>
            <person name="See-Too W.S."/>
        </authorList>
    </citation>
    <scope>NUCLEOTIDE SEQUENCE</scope>
    <source>
        <strain evidence="2">L10.15</strain>
    </source>
</reference>
<dbReference type="PANTHER" id="PTHR37313">
    <property type="entry name" value="UPF0749 PROTEIN RV1825"/>
    <property type="match status" value="1"/>
</dbReference>
<proteinExistence type="inferred from homology"/>
<dbReference type="EMBL" id="CP016540">
    <property type="protein sequence ID" value="ANU27899.1"/>
    <property type="molecule type" value="Genomic_DNA"/>
</dbReference>
<dbReference type="OrthoDB" id="2439649at2"/>
<name>A0A1B1S433_9BACL</name>
<dbReference type="KEGG" id="pll:I858_012975"/>
<gene>
    <name evidence="2" type="ORF">I858_012975</name>
</gene>